<dbReference type="Pfam" id="PF04122">
    <property type="entry name" value="CW_binding_2"/>
    <property type="match status" value="3"/>
</dbReference>
<dbReference type="InterPro" id="IPR007253">
    <property type="entry name" value="Cell_wall-bd_2"/>
</dbReference>
<dbReference type="Proteomes" id="UP000004198">
    <property type="component" value="Unassembled WGS sequence"/>
</dbReference>
<evidence type="ECO:0000313" key="2">
    <source>
        <dbReference type="EMBL" id="EET84112.1"/>
    </source>
</evidence>
<dbReference type="PATRIC" id="fig|536227.13.peg.4679"/>
<proteinExistence type="predicted"/>
<feature type="signal peptide" evidence="1">
    <location>
        <begin position="1"/>
        <end position="33"/>
    </location>
</feature>
<dbReference type="STRING" id="536227.Ccar_22620"/>
<sequence>MKLNSKNRIAALASSALCALVLTTAISAGTVSAASGQVTRTSGIDRYATAASVAKANWTTSDNVVLVSGEGYADAVSASALAKKLDAPILLTSKDSLSTDAQGALTALSAKNIYIVGGTGSISQAVRDKLKSSSYNLTELGGSNRYETNAKVAQKLLDLGVKADEVIMVGGEGFSDALSVAPVAAAKGQILLLGLNDANYMKPVIDFINTNKSKVTVVGTENVINNSIYSKVNASTRVNGGSDRFNTNLKVLDAFKDTVKMDKAYIANASGEGYADALVASSLAGKASAPLVLVDQETSSATANAIDYLKSNIKATTDLQVIGGSGVVSNNVISKINAVVPANTTLPTATIEQAGTAILGKTVVVASLPSGVDATKYDITVNGTKLTYNASTGKFTVTLDGTFTAADLQAKTTVTEKTTTPTTTLPKATVEQAGTAILGKTVVLVSLPSDVDATKYNVTIDGKALSYNTSAKKFTIALDGTFTVADLQAKVVVSAK</sequence>
<reference evidence="2 3" key="1">
    <citation type="submission" date="2009-06" db="EMBL/GenBank/DDBJ databases">
        <title>The draft genome of Clostridium carboxidivorans P7.</title>
        <authorList>
            <consortium name="US DOE Joint Genome Institute (JGI-PGF)"/>
            <person name="Lucas S."/>
            <person name="Copeland A."/>
            <person name="Lapidus A."/>
            <person name="Glavina del Rio T."/>
            <person name="Tice H."/>
            <person name="Bruce D."/>
            <person name="Goodwin L."/>
            <person name="Pitluck S."/>
            <person name="Larimer F."/>
            <person name="Land M.L."/>
            <person name="Hauser L."/>
            <person name="Hemme C.L."/>
        </authorList>
    </citation>
    <scope>NUCLEOTIDE SEQUENCE [LARGE SCALE GENOMIC DNA]</scope>
    <source>
        <strain evidence="2 3">P7</strain>
    </source>
</reference>
<organism evidence="2 3">
    <name type="scientific">Clostridium carboxidivorans P7</name>
    <dbReference type="NCBI Taxonomy" id="536227"/>
    <lineage>
        <taxon>Bacteria</taxon>
        <taxon>Bacillati</taxon>
        <taxon>Bacillota</taxon>
        <taxon>Clostridia</taxon>
        <taxon>Eubacteriales</taxon>
        <taxon>Clostridiaceae</taxon>
        <taxon>Clostridium</taxon>
    </lineage>
</organism>
<keyword evidence="1" id="KW-0732">Signal</keyword>
<dbReference type="EMBL" id="ACVI01000230">
    <property type="protein sequence ID" value="EET84112.1"/>
    <property type="molecule type" value="Genomic_DNA"/>
</dbReference>
<name>C6Q319_9CLOT</name>
<feature type="chain" id="PRO_5009951194" evidence="1">
    <location>
        <begin position="34"/>
        <end position="496"/>
    </location>
</feature>
<accession>C6Q319</accession>
<dbReference type="AlphaFoldDB" id="C6Q319"/>
<dbReference type="PANTHER" id="PTHR30032:SF8">
    <property type="entry name" value="GERMINATION-SPECIFIC N-ACETYLMURAMOYL-L-ALANINE AMIDASE"/>
    <property type="match status" value="1"/>
</dbReference>
<gene>
    <name evidence="2" type="ORF">CcarbDRAFT_5438</name>
</gene>
<comment type="caution">
    <text evidence="2">The sequence shown here is derived from an EMBL/GenBank/DDBJ whole genome shotgun (WGS) entry which is preliminary data.</text>
</comment>
<dbReference type="Gene3D" id="3.40.50.12090">
    <property type="match status" value="2"/>
</dbReference>
<dbReference type="RefSeq" id="WP_007064319.1">
    <property type="nucleotide sequence ID" value="NZ_ACVI01000230.1"/>
</dbReference>
<dbReference type="KEGG" id="cck:Ccar_22620"/>
<dbReference type="eggNOG" id="COG2247">
    <property type="taxonomic scope" value="Bacteria"/>
</dbReference>
<dbReference type="InterPro" id="IPR051922">
    <property type="entry name" value="Bact_Sporulation_Assoc"/>
</dbReference>
<evidence type="ECO:0000313" key="3">
    <source>
        <dbReference type="Proteomes" id="UP000004198"/>
    </source>
</evidence>
<keyword evidence="3" id="KW-1185">Reference proteome</keyword>
<dbReference type="PANTHER" id="PTHR30032">
    <property type="entry name" value="N-ACETYLMURAMOYL-L-ALANINE AMIDASE-RELATED"/>
    <property type="match status" value="1"/>
</dbReference>
<protein>
    <submittedName>
        <fullName evidence="2">Putative cell wall binding repeat 2-containing protein</fullName>
    </submittedName>
</protein>
<evidence type="ECO:0000256" key="1">
    <source>
        <dbReference type="SAM" id="SignalP"/>
    </source>
</evidence>